<organism evidence="2 3">
    <name type="scientific">Rotaria sordida</name>
    <dbReference type="NCBI Taxonomy" id="392033"/>
    <lineage>
        <taxon>Eukaryota</taxon>
        <taxon>Metazoa</taxon>
        <taxon>Spiralia</taxon>
        <taxon>Gnathifera</taxon>
        <taxon>Rotifera</taxon>
        <taxon>Eurotatoria</taxon>
        <taxon>Bdelloidea</taxon>
        <taxon>Philodinida</taxon>
        <taxon>Philodinidae</taxon>
        <taxon>Rotaria</taxon>
    </lineage>
</organism>
<accession>A0A820ETA2</accession>
<keyword evidence="1" id="KW-0175">Coiled coil</keyword>
<dbReference type="EMBL" id="CAJOAX010032686">
    <property type="protein sequence ID" value="CAF4252073.1"/>
    <property type="molecule type" value="Genomic_DNA"/>
</dbReference>
<reference evidence="2" key="1">
    <citation type="submission" date="2021-02" db="EMBL/GenBank/DDBJ databases">
        <authorList>
            <person name="Nowell W R."/>
        </authorList>
    </citation>
    <scope>NUCLEOTIDE SEQUENCE</scope>
</reference>
<comment type="caution">
    <text evidence="2">The sequence shown here is derived from an EMBL/GenBank/DDBJ whole genome shotgun (WGS) entry which is preliminary data.</text>
</comment>
<gene>
    <name evidence="2" type="ORF">OTI717_LOCUS40460</name>
</gene>
<evidence type="ECO:0000313" key="2">
    <source>
        <dbReference type="EMBL" id="CAF4252073.1"/>
    </source>
</evidence>
<sequence length="194" mass="22832">MKHNIYYQHQRKYLRLEYYQKSKNSLKQQLEVEALIKSLKNKINSMEYELLNEQFEELKQNKRTEIRLAHKIKIEKLSKGDVKLDIINPKKVVHNISSRSLTEDEESILAKGLQFCIETEIKNPIEFKTEIEMMAFSILKQLHKPDETSLNSSLTECIQRAANQALKINKHKKIINVNKNELIALKSLIKDQNI</sequence>
<dbReference type="AlphaFoldDB" id="A0A820ETA2"/>
<feature type="non-terminal residue" evidence="2">
    <location>
        <position position="194"/>
    </location>
</feature>
<name>A0A820ETA2_9BILA</name>
<evidence type="ECO:0000313" key="3">
    <source>
        <dbReference type="Proteomes" id="UP000663823"/>
    </source>
</evidence>
<dbReference type="Proteomes" id="UP000663823">
    <property type="component" value="Unassembled WGS sequence"/>
</dbReference>
<feature type="coiled-coil region" evidence="1">
    <location>
        <begin position="41"/>
        <end position="68"/>
    </location>
</feature>
<proteinExistence type="predicted"/>
<evidence type="ECO:0000256" key="1">
    <source>
        <dbReference type="SAM" id="Coils"/>
    </source>
</evidence>
<protein>
    <submittedName>
        <fullName evidence="2">Uncharacterized protein</fullName>
    </submittedName>
</protein>